<gene>
    <name evidence="1" type="ORF">D5R95_00445</name>
</gene>
<reference evidence="1 2" key="1">
    <citation type="submission" date="2018-08" db="EMBL/GenBank/DDBJ databases">
        <title>The metabolism and importance of syntrophic acetate oxidation coupled to methane or sulfide production in haloalkaline environments.</title>
        <authorList>
            <person name="Timmers P.H.A."/>
            <person name="Vavourakis C.D."/>
            <person name="Sorokin D.Y."/>
            <person name="Sinninghe Damste J.S."/>
            <person name="Muyzer G."/>
            <person name="Stams A.J.M."/>
            <person name="Plugge C.M."/>
        </authorList>
    </citation>
    <scope>NUCLEOTIDE SEQUENCE [LARGE SCALE GENOMIC DNA]</scope>
    <source>
        <strain evidence="1">MSAO_Arc3</strain>
    </source>
</reference>
<evidence type="ECO:0000313" key="1">
    <source>
        <dbReference type="EMBL" id="RQD92385.1"/>
    </source>
</evidence>
<proteinExistence type="predicted"/>
<dbReference type="EMBL" id="QZAB01000038">
    <property type="protein sequence ID" value="RQD92385.1"/>
    <property type="molecule type" value="Genomic_DNA"/>
</dbReference>
<accession>A0A3R7YJX0</accession>
<organism evidence="1 2">
    <name type="scientific">Methanosalsum natronophilum</name>
    <dbReference type="NCBI Taxonomy" id="768733"/>
    <lineage>
        <taxon>Archaea</taxon>
        <taxon>Methanobacteriati</taxon>
        <taxon>Methanobacteriota</taxon>
        <taxon>Stenosarchaea group</taxon>
        <taxon>Methanomicrobia</taxon>
        <taxon>Methanosarcinales</taxon>
        <taxon>Methanosarcinaceae</taxon>
        <taxon>Methanosalsum</taxon>
    </lineage>
</organism>
<dbReference type="Proteomes" id="UP000284763">
    <property type="component" value="Unassembled WGS sequence"/>
</dbReference>
<dbReference type="AlphaFoldDB" id="A0A3R7YJX0"/>
<protein>
    <submittedName>
        <fullName evidence="1">Uncharacterized protein</fullName>
    </submittedName>
</protein>
<sequence>MRHNIKTIILVLTFFIILLVTIGSVNSPHSNLVTLNGSNDNSTYTQRNNINIDKPAEKISSEAKIITTRNSRMQFDKMDNMSERQVSHRDDQLENMSFIRDDMRSKMQTFRETPPGHERRNMAIQFRMSYEESNLAFHEMNEMVKSKQVSPHSDIFIESSRAHLNSTIDYMIIQLEDAKHNAYEMENMEAYIEVIDHYIDLLESQRNRVGNIDNINQLINSSQDVRNIWHDANEQAIHISLKLSSQRIEQYLNRSNKNVNVIEKKIHQFSDDGKDVHELELLYDDYLEILEIIETEHQFALEKIDHTNNDSNSLKEANKYFQSTKDHLAMSNSILKEISILLAEMRREDINSSDKK</sequence>
<name>A0A3R7YJX0_9EURY</name>
<evidence type="ECO:0000313" key="2">
    <source>
        <dbReference type="Proteomes" id="UP000284763"/>
    </source>
</evidence>
<comment type="caution">
    <text evidence="1">The sequence shown here is derived from an EMBL/GenBank/DDBJ whole genome shotgun (WGS) entry which is preliminary data.</text>
</comment>